<dbReference type="AlphaFoldDB" id="A0A842JAP3"/>
<protein>
    <recommendedName>
        <fullName evidence="4">WxL domain-containing protein</fullName>
    </recommendedName>
</protein>
<name>A0A842JAP3_9ACTN</name>
<sequence>MEKTSRFNYIKRGLVGVCAATMLTGLCAGTAFALEATNGESTTGGGLASDASASSTVSLGKDDVTANISATVPTTLPVAVADGVFTAPTGASITNTSTGYGVKVTGVSILNKNTNLNLIESTGTLAGNDMWMTLAAGSDTTSVIDLGLASIPTPNADVWKLGTTEADKTINIKVEGAMGALSGALLSGILDGTSNTLFEVSWTISPDLG</sequence>
<dbReference type="Proteomes" id="UP000587396">
    <property type="component" value="Unassembled WGS sequence"/>
</dbReference>
<evidence type="ECO:0008006" key="4">
    <source>
        <dbReference type="Google" id="ProtNLM"/>
    </source>
</evidence>
<comment type="caution">
    <text evidence="2">The sequence shown here is derived from an EMBL/GenBank/DDBJ whole genome shotgun (WGS) entry which is preliminary data.</text>
</comment>
<proteinExistence type="predicted"/>
<keyword evidence="1" id="KW-0732">Signal</keyword>
<dbReference type="EMBL" id="JACMSE010000003">
    <property type="protein sequence ID" value="MBC2888797.1"/>
    <property type="molecule type" value="Genomic_DNA"/>
</dbReference>
<accession>A0A842JAP3</accession>
<feature type="signal peptide" evidence="1">
    <location>
        <begin position="1"/>
        <end position="33"/>
    </location>
</feature>
<organism evidence="2 3">
    <name type="scientific">Gordonibacter massiliensis</name>
    <name type="common">ex Traore et al. 2017</name>
    <dbReference type="NCBI Taxonomy" id="1841863"/>
    <lineage>
        <taxon>Bacteria</taxon>
        <taxon>Bacillati</taxon>
        <taxon>Actinomycetota</taxon>
        <taxon>Coriobacteriia</taxon>
        <taxon>Eggerthellales</taxon>
        <taxon>Eggerthellaceae</taxon>
        <taxon>Gordonibacter</taxon>
    </lineage>
</organism>
<evidence type="ECO:0000256" key="1">
    <source>
        <dbReference type="SAM" id="SignalP"/>
    </source>
</evidence>
<evidence type="ECO:0000313" key="3">
    <source>
        <dbReference type="Proteomes" id="UP000587396"/>
    </source>
</evidence>
<dbReference type="RefSeq" id="WP_185904732.1">
    <property type="nucleotide sequence ID" value="NZ_JACMSE010000003.1"/>
</dbReference>
<feature type="chain" id="PRO_5032433260" description="WxL domain-containing protein" evidence="1">
    <location>
        <begin position="34"/>
        <end position="209"/>
    </location>
</feature>
<gene>
    <name evidence="2" type="ORF">H7313_05460</name>
</gene>
<keyword evidence="3" id="KW-1185">Reference proteome</keyword>
<reference evidence="2 3" key="1">
    <citation type="submission" date="2020-08" db="EMBL/GenBank/DDBJ databases">
        <authorList>
            <person name="Liu C."/>
            <person name="Sun Q."/>
        </authorList>
    </citation>
    <scope>NUCLEOTIDE SEQUENCE [LARGE SCALE GENOMIC DNA]</scope>
    <source>
        <strain evidence="2 3">N22</strain>
    </source>
</reference>
<evidence type="ECO:0000313" key="2">
    <source>
        <dbReference type="EMBL" id="MBC2888797.1"/>
    </source>
</evidence>